<accession>A0A381FPN8</accession>
<feature type="domain" description="Tyrosine specific protein phosphatases" evidence="2">
    <location>
        <begin position="156"/>
        <end position="227"/>
    </location>
</feature>
<dbReference type="GO" id="GO:0004725">
    <property type="term" value="F:protein tyrosine phosphatase activity"/>
    <property type="evidence" value="ECO:0007669"/>
    <property type="project" value="UniProtKB-EC"/>
</dbReference>
<proteinExistence type="inferred from homology"/>
<dbReference type="SUPFAM" id="SSF52799">
    <property type="entry name" value="(Phosphotyrosine protein) phosphatases II"/>
    <property type="match status" value="1"/>
</dbReference>
<dbReference type="Gene3D" id="3.90.190.10">
    <property type="entry name" value="Protein tyrosine phosphatase superfamily"/>
    <property type="match status" value="1"/>
</dbReference>
<sequence>MKQLIKISFLIIIISCVFSCKTQTFSTPEYGISQTENQFKIKKITNFRTIGNIKNIDGRILKDGKFYRSAHLHQLKNKSIKEFQKLGIKEIIDLRNSKEISQKPDVIPQNIDYKNYSAFEDEGDQLDQAKKLVLKGKVKGSDAGHRMLDFYKTYSTENPEIIKKIIHEILDSENPVLYHCTAGKDRTGIITALILTILKFDRATIENDYLLSNNYRKKLVQKRLHLANNLHFLYPKMDLNVIEKLSWVEKDYLHASFSEIDNKYGSIDVYIHQVLGITENKRNEYIVKFTY</sequence>
<evidence type="ECO:0000313" key="3">
    <source>
        <dbReference type="EMBL" id="SUX48505.1"/>
    </source>
</evidence>
<evidence type="ECO:0000256" key="1">
    <source>
        <dbReference type="ARBA" id="ARBA00009580"/>
    </source>
</evidence>
<dbReference type="PANTHER" id="PTHR31126">
    <property type="entry name" value="TYROSINE-PROTEIN PHOSPHATASE"/>
    <property type="match status" value="1"/>
</dbReference>
<dbReference type="EC" id="3.1.3.48" evidence="3"/>
<dbReference type="InterPro" id="IPR000387">
    <property type="entry name" value="Tyr_Pase_dom"/>
</dbReference>
<evidence type="ECO:0000259" key="2">
    <source>
        <dbReference type="PROSITE" id="PS50056"/>
    </source>
</evidence>
<dbReference type="Pfam" id="PF13350">
    <property type="entry name" value="Y_phosphatase3"/>
    <property type="match status" value="1"/>
</dbReference>
<dbReference type="InterPro" id="IPR029021">
    <property type="entry name" value="Prot-tyrosine_phosphatase-like"/>
</dbReference>
<dbReference type="AlphaFoldDB" id="A0A381FPN8"/>
<keyword evidence="3" id="KW-0378">Hydrolase</keyword>
<dbReference type="STRING" id="254.SAMN05421682_11315"/>
<dbReference type="InterPro" id="IPR026893">
    <property type="entry name" value="Tyr/Ser_Pase_IphP-type"/>
</dbReference>
<dbReference type="PROSITE" id="PS50056">
    <property type="entry name" value="TYR_PHOSPHATASE_2"/>
    <property type="match status" value="1"/>
</dbReference>
<protein>
    <submittedName>
        <fullName evidence="3">Tyrosine-protein phosphatase</fullName>
        <ecNumber evidence="3">3.1.3.48</ecNumber>
    </submittedName>
</protein>
<name>A0A381FPN8_9FLAO</name>
<evidence type="ECO:0000313" key="4">
    <source>
        <dbReference type="Proteomes" id="UP000254282"/>
    </source>
</evidence>
<dbReference type="EMBL" id="UFVR01000004">
    <property type="protein sequence ID" value="SUX48505.1"/>
    <property type="molecule type" value="Genomic_DNA"/>
</dbReference>
<dbReference type="Proteomes" id="UP000254282">
    <property type="component" value="Unassembled WGS sequence"/>
</dbReference>
<organism evidence="3 4">
    <name type="scientific">Chryseobacterium indoltheticum</name>
    <dbReference type="NCBI Taxonomy" id="254"/>
    <lineage>
        <taxon>Bacteria</taxon>
        <taxon>Pseudomonadati</taxon>
        <taxon>Bacteroidota</taxon>
        <taxon>Flavobacteriia</taxon>
        <taxon>Flavobacteriales</taxon>
        <taxon>Weeksellaceae</taxon>
        <taxon>Chryseobacterium group</taxon>
        <taxon>Chryseobacterium</taxon>
    </lineage>
</organism>
<comment type="similarity">
    <text evidence="1">Belongs to the protein-tyrosine phosphatase family.</text>
</comment>
<reference evidence="3 4" key="1">
    <citation type="submission" date="2018-06" db="EMBL/GenBank/DDBJ databases">
        <authorList>
            <consortium name="Pathogen Informatics"/>
            <person name="Doyle S."/>
        </authorList>
    </citation>
    <scope>NUCLEOTIDE SEQUENCE [LARGE SCALE GENOMIC DNA]</scope>
    <source>
        <strain evidence="3 4">NCTC13532</strain>
    </source>
</reference>
<dbReference type="PANTHER" id="PTHR31126:SF1">
    <property type="entry name" value="TYROSINE SPECIFIC PROTEIN PHOSPHATASES DOMAIN-CONTAINING PROTEIN"/>
    <property type="match status" value="1"/>
</dbReference>
<gene>
    <name evidence="3" type="primary">iphP_2</name>
    <name evidence="3" type="ORF">NCTC13532_04122</name>
</gene>
<dbReference type="RefSeq" id="WP_115621594.1">
    <property type="nucleotide sequence ID" value="NZ_UFVR01000004.1"/>
</dbReference>